<sequence length="129" mass="14685">MDFEDPDACDEGLQREWVRHTEGSMSRTLPERLRRLLDEVEEAVHALSAPLRPSGEPDEQRPLLAVYVATRLQAGAEERQKEAVRAARAADYSWDEIAQALMTSKQSAHERFRKQVSDEQKKQESAAHS</sequence>
<proteinExistence type="predicted"/>
<gene>
    <name evidence="2" type="ORF">SBD_2219</name>
</gene>
<name>M3F4G7_9ACTN</name>
<organism evidence="2 3">
    <name type="scientific">Streptomyces bottropensis ATCC 25435</name>
    <dbReference type="NCBI Taxonomy" id="1054862"/>
    <lineage>
        <taxon>Bacteria</taxon>
        <taxon>Bacillati</taxon>
        <taxon>Actinomycetota</taxon>
        <taxon>Actinomycetes</taxon>
        <taxon>Kitasatosporales</taxon>
        <taxon>Streptomycetaceae</taxon>
        <taxon>Streptomyces</taxon>
    </lineage>
</organism>
<reference evidence="3" key="1">
    <citation type="journal article" date="2013" name="Genome Announc.">
        <title>Draft Genome Sequence of Streptomyces bottropensis ATCC 25435, a Bottromycin-Producing Actinomycete.</title>
        <authorList>
            <person name="Zhang H."/>
            <person name="Zhou W."/>
            <person name="Zhuang Y."/>
            <person name="Liang X."/>
            <person name="Liu T."/>
        </authorList>
    </citation>
    <scope>NUCLEOTIDE SEQUENCE [LARGE SCALE GENOMIC DNA]</scope>
    <source>
        <strain evidence="3">ATCC 25435</strain>
    </source>
</reference>
<dbReference type="EMBL" id="KB405063">
    <property type="protein sequence ID" value="EMF56468.1"/>
    <property type="molecule type" value="Genomic_DNA"/>
</dbReference>
<protein>
    <submittedName>
        <fullName evidence="2">Uncharacterized protein</fullName>
    </submittedName>
</protein>
<feature type="region of interest" description="Disordered" evidence="1">
    <location>
        <begin position="104"/>
        <end position="129"/>
    </location>
</feature>
<evidence type="ECO:0000313" key="3">
    <source>
        <dbReference type="Proteomes" id="UP000030760"/>
    </source>
</evidence>
<evidence type="ECO:0000313" key="2">
    <source>
        <dbReference type="EMBL" id="EMF56468.1"/>
    </source>
</evidence>
<evidence type="ECO:0000256" key="1">
    <source>
        <dbReference type="SAM" id="MobiDB-lite"/>
    </source>
</evidence>
<dbReference type="AlphaFoldDB" id="M3F4G7"/>
<feature type="compositionally biased region" description="Basic and acidic residues" evidence="1">
    <location>
        <begin position="107"/>
        <end position="129"/>
    </location>
</feature>
<accession>M3F4G7</accession>
<dbReference type="Proteomes" id="UP000030760">
    <property type="component" value="Unassembled WGS sequence"/>
</dbReference>